<feature type="compositionally biased region" description="Low complexity" evidence="5">
    <location>
        <begin position="313"/>
        <end position="326"/>
    </location>
</feature>
<comment type="caution">
    <text evidence="7">The sequence shown here is derived from an EMBL/GenBank/DDBJ whole genome shotgun (WGS) entry which is preliminary data.</text>
</comment>
<organism evidence="7 8">
    <name type="scientific">Elsinoe batatas</name>
    <dbReference type="NCBI Taxonomy" id="2601811"/>
    <lineage>
        <taxon>Eukaryota</taxon>
        <taxon>Fungi</taxon>
        <taxon>Dikarya</taxon>
        <taxon>Ascomycota</taxon>
        <taxon>Pezizomycotina</taxon>
        <taxon>Dothideomycetes</taxon>
        <taxon>Dothideomycetidae</taxon>
        <taxon>Myriangiales</taxon>
        <taxon>Elsinoaceae</taxon>
        <taxon>Elsinoe</taxon>
    </lineage>
</organism>
<evidence type="ECO:0000256" key="5">
    <source>
        <dbReference type="SAM" id="MobiDB-lite"/>
    </source>
</evidence>
<dbReference type="Proteomes" id="UP000809789">
    <property type="component" value="Unassembled WGS sequence"/>
</dbReference>
<keyword evidence="8" id="KW-1185">Reference proteome</keyword>
<dbReference type="AlphaFoldDB" id="A0A8K0PEN0"/>
<feature type="compositionally biased region" description="Polar residues" evidence="5">
    <location>
        <begin position="220"/>
        <end position="241"/>
    </location>
</feature>
<dbReference type="GO" id="GO:0022857">
    <property type="term" value="F:transmembrane transporter activity"/>
    <property type="evidence" value="ECO:0007669"/>
    <property type="project" value="TreeGrafter"/>
</dbReference>
<dbReference type="EMBL" id="JAESVG020000009">
    <property type="protein sequence ID" value="KAG8624388.1"/>
    <property type="molecule type" value="Genomic_DNA"/>
</dbReference>
<feature type="transmembrane region" description="Helical" evidence="6">
    <location>
        <begin position="761"/>
        <end position="780"/>
    </location>
</feature>
<feature type="region of interest" description="Disordered" evidence="5">
    <location>
        <begin position="1"/>
        <end position="138"/>
    </location>
</feature>
<comment type="subcellular location">
    <subcellularLocation>
        <location evidence="1">Membrane</location>
        <topology evidence="1">Multi-pass membrane protein</topology>
    </subcellularLocation>
</comment>
<feature type="region of interest" description="Disordered" evidence="5">
    <location>
        <begin position="430"/>
        <end position="521"/>
    </location>
</feature>
<reference evidence="7" key="1">
    <citation type="submission" date="2021-07" db="EMBL/GenBank/DDBJ databases">
        <title>Elsinoe batatas strain:CRI-CJ2 Genome sequencing and assembly.</title>
        <authorList>
            <person name="Huang L."/>
        </authorList>
    </citation>
    <scope>NUCLEOTIDE SEQUENCE</scope>
    <source>
        <strain evidence="7">CRI-CJ2</strain>
    </source>
</reference>
<feature type="compositionally biased region" description="Polar residues" evidence="5">
    <location>
        <begin position="183"/>
        <end position="205"/>
    </location>
</feature>
<dbReference type="PANTHER" id="PTHR23502">
    <property type="entry name" value="MAJOR FACILITATOR SUPERFAMILY"/>
    <property type="match status" value="1"/>
</dbReference>
<feature type="compositionally biased region" description="Polar residues" evidence="5">
    <location>
        <begin position="162"/>
        <end position="174"/>
    </location>
</feature>
<evidence type="ECO:0000313" key="8">
    <source>
        <dbReference type="Proteomes" id="UP000809789"/>
    </source>
</evidence>
<feature type="transmembrane region" description="Helical" evidence="6">
    <location>
        <begin position="841"/>
        <end position="866"/>
    </location>
</feature>
<keyword evidence="4 6" id="KW-0472">Membrane</keyword>
<feature type="transmembrane region" description="Helical" evidence="6">
    <location>
        <begin position="618"/>
        <end position="637"/>
    </location>
</feature>
<dbReference type="SUPFAM" id="SSF103473">
    <property type="entry name" value="MFS general substrate transporter"/>
    <property type="match status" value="1"/>
</dbReference>
<feature type="transmembrane region" description="Helical" evidence="6">
    <location>
        <begin position="732"/>
        <end position="755"/>
    </location>
</feature>
<feature type="compositionally biased region" description="Polar residues" evidence="5">
    <location>
        <begin position="65"/>
        <end position="80"/>
    </location>
</feature>
<evidence type="ECO:0000256" key="6">
    <source>
        <dbReference type="SAM" id="Phobius"/>
    </source>
</evidence>
<feature type="transmembrane region" description="Helical" evidence="6">
    <location>
        <begin position="927"/>
        <end position="947"/>
    </location>
</feature>
<evidence type="ECO:0000256" key="4">
    <source>
        <dbReference type="ARBA" id="ARBA00023136"/>
    </source>
</evidence>
<evidence type="ECO:0000256" key="1">
    <source>
        <dbReference type="ARBA" id="ARBA00004141"/>
    </source>
</evidence>
<dbReference type="InterPro" id="IPR036259">
    <property type="entry name" value="MFS_trans_sf"/>
</dbReference>
<dbReference type="PANTHER" id="PTHR23502:SF76">
    <property type="entry name" value="POLYAMINE TRANSPORT PROTEIN"/>
    <property type="match status" value="1"/>
</dbReference>
<feature type="compositionally biased region" description="Basic and acidic residues" evidence="5">
    <location>
        <begin position="120"/>
        <end position="138"/>
    </location>
</feature>
<feature type="transmembrane region" description="Helical" evidence="6">
    <location>
        <begin position="1052"/>
        <end position="1073"/>
    </location>
</feature>
<feature type="transmembrane region" description="Helical" evidence="6">
    <location>
        <begin position="576"/>
        <end position="597"/>
    </location>
</feature>
<protein>
    <submittedName>
        <fullName evidence="7">Uncharacterized protein</fullName>
    </submittedName>
</protein>
<dbReference type="GO" id="GO:0005886">
    <property type="term" value="C:plasma membrane"/>
    <property type="evidence" value="ECO:0007669"/>
    <property type="project" value="TreeGrafter"/>
</dbReference>
<feature type="compositionally biased region" description="Low complexity" evidence="5">
    <location>
        <begin position="430"/>
        <end position="439"/>
    </location>
</feature>
<accession>A0A8K0PEN0</accession>
<name>A0A8K0PEN0_9PEZI</name>
<feature type="region of interest" description="Disordered" evidence="5">
    <location>
        <begin position="162"/>
        <end position="241"/>
    </location>
</feature>
<proteinExistence type="predicted"/>
<dbReference type="OrthoDB" id="10250282at2759"/>
<feature type="compositionally biased region" description="Polar residues" evidence="5">
    <location>
        <begin position="470"/>
        <end position="479"/>
    </location>
</feature>
<dbReference type="Gene3D" id="1.20.1250.20">
    <property type="entry name" value="MFS general substrate transporter like domains"/>
    <property type="match status" value="1"/>
</dbReference>
<feature type="compositionally biased region" description="Low complexity" evidence="5">
    <location>
        <begin position="343"/>
        <end position="358"/>
    </location>
</feature>
<evidence type="ECO:0000256" key="2">
    <source>
        <dbReference type="ARBA" id="ARBA00022692"/>
    </source>
</evidence>
<feature type="transmembrane region" description="Helical" evidence="6">
    <location>
        <begin position="878"/>
        <end position="896"/>
    </location>
</feature>
<sequence>MAANEARHGNRRTPASCQNVREQRIEQGRPSRLVLKRPATRLPWLDGGASSRSIPGQFGHELSDLTESNAHPSGTASSPNLLDRSPVPKPRLSIGSLPEVPGSFTRKGGEYTPSTYSGKHRVDKDTDSQHSLPKKDAASYEKLVDRPFTLLDHAEAPVIPTRISSASHDATRGTSMIPPVSGTGDSSSSAIPRTRSFDGNLSSDAPSVKKPSQQHHRRNAPSTASQLAVPSSPTTLQPVSMRDTMSNLRSLMSEAMKVAEQADRQNRIEDMSAIFREASVAMRSASQVSGQMRSPLALSDIELSPTSEEYTADSSSDIGSESSAWDSPKRKHMSNETMPTEYSVSVPSVGSPRVSSPFVDPPKKPSASLGGQLKIPTTADQVSEGEISPGTVPEKPKSTQLGLPDALQRLHQPPSADSIIIDFAYVERQSGVPSGSVSPAVKSRPHHRNKSSRPNVPERDMDVNPEDVTQAPNRPNTSEEPVPMLTTLPPEPITEPRVISGSGPKRRKPRKGSTRRSPYYEVPDQTPIEKVPTKRETVIVPVPVPEAQVQPQQVVNITVGGGDPGDNDNGTLRKRITAIIACINTALIGLIAGIYAGEVPKIQYQLADMNHRVILGNVFFYIGLGISTLIAWPLPLLHGRKPYILVALALTLPLQFPQAISVSQFRSPDRRWYVALLLPRAISGLVLGFANVNFLATLLDLFGASLQSHHPHQEIVIYDDIRRQGGGVGQWLGLWSWCFVGSLAVGFLIGAVITARLPPAWGFYFVVILLAVFLLMNIVAPETRRSPHRRSILHYFDEEDNLQRKIARGEVKLHLAQDGPKYWWEEVWAGSRLMLYMVSQAGFAILALYLAWIYALVVLVTLLLSALLSTNYLWRPQYVGLGVFALAVGALLAVPLTRANMLSRDRVEPVRTDSMTFQPRVTWSSHLVRRCIFTFALPLAGLAFTLTSPGPSLNWAAPTIMSALVGFLAVLAIAECVGLTMETYDTCDLQPGANTKHRLQSMDSQVRRRRTNYSCFPRVIAGLFASQGLGFFLAAAATGVSGRITRALGAQAAVGVVAGILLFLTILLSLILWRFRTVQVIPNHAFGTRKGTKEWTADDDDKFWKPVIVGNPSGKVRRMNLLETGKWSRWTEIRRMNKLVKPGTWEMQYGK</sequence>
<evidence type="ECO:0000313" key="7">
    <source>
        <dbReference type="EMBL" id="KAG8624388.1"/>
    </source>
</evidence>
<feature type="transmembrane region" description="Helical" evidence="6">
    <location>
        <begin position="1015"/>
        <end position="1040"/>
    </location>
</feature>
<feature type="transmembrane region" description="Helical" evidence="6">
    <location>
        <begin position="953"/>
        <end position="974"/>
    </location>
</feature>
<keyword evidence="3 6" id="KW-1133">Transmembrane helix</keyword>
<evidence type="ECO:0000256" key="3">
    <source>
        <dbReference type="ARBA" id="ARBA00022989"/>
    </source>
</evidence>
<keyword evidence="2 6" id="KW-0812">Transmembrane</keyword>
<gene>
    <name evidence="7" type="ORF">KVT40_007455</name>
</gene>
<feature type="compositionally biased region" description="Basic residues" evidence="5">
    <location>
        <begin position="504"/>
        <end position="514"/>
    </location>
</feature>
<feature type="region of interest" description="Disordered" evidence="5">
    <location>
        <begin position="305"/>
        <end position="400"/>
    </location>
</feature>